<proteinExistence type="predicted"/>
<keyword evidence="5" id="KW-1185">Reference proteome</keyword>
<name>A0A0C4UQZ9_9CAUD</name>
<gene>
    <name evidence="4" type="ORF">SfMu_21</name>
</gene>
<dbReference type="PANTHER" id="PTHR37812">
    <property type="entry name" value="MU-LIKE PROPHAGE FLUMU PROTEIN C"/>
    <property type="match status" value="1"/>
</dbReference>
<dbReference type="InterPro" id="IPR052411">
    <property type="entry name" value="c-mor_Regulatory_Protein"/>
</dbReference>
<evidence type="ECO:0000259" key="3">
    <source>
        <dbReference type="Pfam" id="PF08765"/>
    </source>
</evidence>
<dbReference type="Proteomes" id="UP000032404">
    <property type="component" value="Segment"/>
</dbReference>
<dbReference type="KEGG" id="vg:24724648"/>
<dbReference type="InterPro" id="IPR014875">
    <property type="entry name" value="Mor_transcription_activator"/>
</dbReference>
<evidence type="ECO:0000313" key="4">
    <source>
        <dbReference type="EMBL" id="AIY32320.1"/>
    </source>
</evidence>
<sequence length="140" mass="16531">MQHDLFEHDPAIRQLIGHIDNIPAPELESRWPRSVVDLIDVLENELKRQNVSNPRELARKQAVALSCFLGGRQFYIPCGDTILTALRDDLLYCQFNGRNMEELRRQYRLSQPQIYQIIARQRKLHTRRHQPDLFSPESQK</sequence>
<protein>
    <submittedName>
        <fullName evidence="4">Regulator of late transcription</fullName>
    </submittedName>
</protein>
<dbReference type="GeneID" id="24724648"/>
<dbReference type="SUPFAM" id="SSF46689">
    <property type="entry name" value="Homeodomain-like"/>
    <property type="match status" value="1"/>
</dbReference>
<dbReference type="RefSeq" id="YP_009152207.1">
    <property type="nucleotide sequence ID" value="NC_027382.1"/>
</dbReference>
<evidence type="ECO:0000256" key="2">
    <source>
        <dbReference type="ARBA" id="ARBA00023200"/>
    </source>
</evidence>
<dbReference type="EMBL" id="KP010268">
    <property type="protein sequence ID" value="AIY32320.1"/>
    <property type="molecule type" value="Genomic_DNA"/>
</dbReference>
<dbReference type="Gene3D" id="1.10.10.60">
    <property type="entry name" value="Homeodomain-like"/>
    <property type="match status" value="1"/>
</dbReference>
<dbReference type="Pfam" id="PF08765">
    <property type="entry name" value="Mor"/>
    <property type="match status" value="1"/>
</dbReference>
<organism evidence="4 5">
    <name type="scientific">Shigella phage SfMu</name>
    <dbReference type="NCBI Taxonomy" id="1567022"/>
    <lineage>
        <taxon>Viruses</taxon>
        <taxon>Duplodnaviria</taxon>
        <taxon>Heunggongvirae</taxon>
        <taxon>Uroviricota</taxon>
        <taxon>Caudoviricetes</taxon>
        <taxon>Muvirus</taxon>
        <taxon>Muvirus SfMu</taxon>
    </lineage>
</organism>
<dbReference type="InterPro" id="IPR009057">
    <property type="entry name" value="Homeodomain-like_sf"/>
</dbReference>
<evidence type="ECO:0000256" key="1">
    <source>
        <dbReference type="ARBA" id="ARBA00004192"/>
    </source>
</evidence>
<reference evidence="4 5" key="1">
    <citation type="journal article" date="2015" name="PLoS ONE">
        <title>Identification and Molecular Characterisation of a Novel Mu-Like Bacteriophage, SfMu, of Shigella flexneri.</title>
        <authorList>
            <person name="Jakhetia R."/>
            <person name="Verma N."/>
        </authorList>
    </citation>
    <scope>NUCLEOTIDE SEQUENCE [LARGE SCALE GENOMIC DNA]</scope>
</reference>
<dbReference type="OrthoDB" id="12289at10239"/>
<accession>A0A0C4UQZ9</accession>
<dbReference type="PANTHER" id="PTHR37812:SF1">
    <property type="entry name" value="MU-LIKE PROPHAGE FLUMU PROTEIN C"/>
    <property type="match status" value="1"/>
</dbReference>
<comment type="subcellular location">
    <subcellularLocation>
        <location evidence="1">Host cytoplasm</location>
    </subcellularLocation>
</comment>
<evidence type="ECO:0000313" key="5">
    <source>
        <dbReference type="Proteomes" id="UP000032404"/>
    </source>
</evidence>
<feature type="domain" description="Mor transcription activator" evidence="3">
    <location>
        <begin position="29"/>
        <end position="133"/>
    </location>
</feature>
<dbReference type="GO" id="GO:0030430">
    <property type="term" value="C:host cell cytoplasm"/>
    <property type="evidence" value="ECO:0007669"/>
    <property type="project" value="UniProtKB-SubCell"/>
</dbReference>
<keyword evidence="2" id="KW-1035">Host cytoplasm</keyword>